<evidence type="ECO:0000313" key="1">
    <source>
        <dbReference type="EMBL" id="KAF3552542.1"/>
    </source>
</evidence>
<accession>A0ABQ7CNG8</accession>
<organism evidence="1 2">
    <name type="scientific">Brassica cretica</name>
    <name type="common">Mustard</name>
    <dbReference type="NCBI Taxonomy" id="69181"/>
    <lineage>
        <taxon>Eukaryota</taxon>
        <taxon>Viridiplantae</taxon>
        <taxon>Streptophyta</taxon>
        <taxon>Embryophyta</taxon>
        <taxon>Tracheophyta</taxon>
        <taxon>Spermatophyta</taxon>
        <taxon>Magnoliopsida</taxon>
        <taxon>eudicotyledons</taxon>
        <taxon>Gunneridae</taxon>
        <taxon>Pentapetalae</taxon>
        <taxon>rosids</taxon>
        <taxon>malvids</taxon>
        <taxon>Brassicales</taxon>
        <taxon>Brassicaceae</taxon>
        <taxon>Brassiceae</taxon>
        <taxon>Brassica</taxon>
    </lineage>
</organism>
<dbReference type="Proteomes" id="UP000266723">
    <property type="component" value="Unassembled WGS sequence"/>
</dbReference>
<sequence>MSPSSYHSVELSTDRSRNITCILSKISQPKPPGGKKRRILIRSKAHAAGNTSSREDNTSLTAVARFNAGTTYEPLQPLDLMISTRSSHHNININGQSSSNNLASPRHQECIQDHNSATYEKDERSSSRAQHLPAGFTTLTNSKSWHTKQPLRRGYNASEYLSNSIGVVPRKEPCPSAGNTAALLPAKEPEKMLSLQQGVLVLIPSTHLEQRGVKEAGEHMFPLLFIQKKKPNIWVPGPSFQVPDRRFQIFGCSPYKEVKPNDSTKKQAPTTLLPLFLAMYPDILLKEAKATCFSRFQRLHVSRGMHLYKLLKK</sequence>
<gene>
    <name evidence="1" type="ORF">DY000_02006426</name>
</gene>
<dbReference type="EMBL" id="QGKV02000832">
    <property type="protein sequence ID" value="KAF3552542.1"/>
    <property type="molecule type" value="Genomic_DNA"/>
</dbReference>
<protein>
    <submittedName>
        <fullName evidence="1">Uncharacterized protein</fullName>
    </submittedName>
</protein>
<proteinExistence type="predicted"/>
<name>A0ABQ7CNG8_BRACR</name>
<evidence type="ECO:0000313" key="2">
    <source>
        <dbReference type="Proteomes" id="UP000266723"/>
    </source>
</evidence>
<reference evidence="1 2" key="1">
    <citation type="journal article" date="2020" name="BMC Genomics">
        <title>Intraspecific diversification of the crop wild relative Brassica cretica Lam. using demographic model selection.</title>
        <authorList>
            <person name="Kioukis A."/>
            <person name="Michalopoulou V.A."/>
            <person name="Briers L."/>
            <person name="Pirintsos S."/>
            <person name="Studholme D.J."/>
            <person name="Pavlidis P."/>
            <person name="Sarris P.F."/>
        </authorList>
    </citation>
    <scope>NUCLEOTIDE SEQUENCE [LARGE SCALE GENOMIC DNA]</scope>
    <source>
        <strain evidence="2">cv. PFS-1207/04</strain>
    </source>
</reference>
<comment type="caution">
    <text evidence="1">The sequence shown here is derived from an EMBL/GenBank/DDBJ whole genome shotgun (WGS) entry which is preliminary data.</text>
</comment>
<keyword evidence="2" id="KW-1185">Reference proteome</keyword>